<evidence type="ECO:0000313" key="5">
    <source>
        <dbReference type="EMBL" id="SNB51928.1"/>
    </source>
</evidence>
<keyword evidence="3" id="KW-0732">Signal</keyword>
<comment type="subcellular location">
    <subcellularLocation>
        <location evidence="1">Secreted</location>
    </subcellularLocation>
</comment>
<name>A0A212PY88_9CHLR</name>
<reference evidence="6" key="1">
    <citation type="submission" date="2017-06" db="EMBL/GenBank/DDBJ databases">
        <authorList>
            <person name="Varghese N."/>
            <person name="Submissions S."/>
        </authorList>
    </citation>
    <scope>NUCLEOTIDE SEQUENCE [LARGE SCALE GENOMIC DNA]</scope>
    <source>
        <strain evidence="6">JAD2</strain>
    </source>
</reference>
<evidence type="ECO:0000256" key="2">
    <source>
        <dbReference type="ARBA" id="ARBA00022525"/>
    </source>
</evidence>
<dbReference type="AlphaFoldDB" id="A0A212PY88"/>
<keyword evidence="6" id="KW-1185">Reference proteome</keyword>
<evidence type="ECO:0000313" key="6">
    <source>
        <dbReference type="Proteomes" id="UP000197025"/>
    </source>
</evidence>
<protein>
    <recommendedName>
        <fullName evidence="4">Carbohydrate-binding module family 96 domain-containing protein</fullName>
    </recommendedName>
</protein>
<dbReference type="InParanoid" id="A0A212PY88"/>
<dbReference type="OrthoDB" id="139888at2"/>
<sequence length="489" mass="53205">MSRSVAGLAILILFLGGGLFSDIPGGRARERMRPMEDGSPSPSASPTFSIYLPLVLRGAGTAPARQVNVPQLVDPLGAEFSRMAIFWFGKVTPVANYADVRAAYTASELVVYVAIFDRRLWFNPDPSPSTLTSWDAVTLFLHLEGNVGSAPTPSSYRFIGGLSNGDRSGRYQTAEQGTGTGWAARSISFTALAGWRGERLNDDGDDRGWAMTFRIPFASLGRSGPPPEGTVWGLAVMVHDRDDAAGTPIPVTVWPESMNPNVPATWGRIHFGMPVYTPPSARPGGTVTIRHGLNGMVVRDAGIGGYTNCGDGLDYWTQWGETPDPGRPDFNIQNQVDIADWPCFSKYYVIFPLDAIPPGKVILSATLTLYQMGNAGSNPPSSWIQVLTTREDWEERTLTWNRAPLAWENMGGTRVDPVRNWPGWPGIPYTWDVTRAVAEAYAAGQPLRLALYSADGDYHSGKYFVSSDTEDWNAGGRPTLTVQWGDPAP</sequence>
<gene>
    <name evidence="5" type="ORF">SAMN02746019_00022140</name>
</gene>
<evidence type="ECO:0000259" key="4">
    <source>
        <dbReference type="Pfam" id="PF24517"/>
    </source>
</evidence>
<keyword evidence="2" id="KW-0964">Secreted</keyword>
<dbReference type="Pfam" id="PF24517">
    <property type="entry name" value="CBM96"/>
    <property type="match status" value="1"/>
</dbReference>
<dbReference type="InterPro" id="IPR055372">
    <property type="entry name" value="CBM96"/>
</dbReference>
<dbReference type="EMBL" id="FYEK01000003">
    <property type="protein sequence ID" value="SNB51928.1"/>
    <property type="molecule type" value="Genomic_DNA"/>
</dbReference>
<evidence type="ECO:0000256" key="3">
    <source>
        <dbReference type="ARBA" id="ARBA00022729"/>
    </source>
</evidence>
<accession>A0A212PY88</accession>
<evidence type="ECO:0000256" key="1">
    <source>
        <dbReference type="ARBA" id="ARBA00004613"/>
    </source>
</evidence>
<dbReference type="GO" id="GO:0005576">
    <property type="term" value="C:extracellular region"/>
    <property type="evidence" value="ECO:0007669"/>
    <property type="project" value="UniProtKB-SubCell"/>
</dbReference>
<proteinExistence type="predicted"/>
<dbReference type="NCBIfam" id="NF033679">
    <property type="entry name" value="DNRLRE_dom"/>
    <property type="match status" value="1"/>
</dbReference>
<dbReference type="Proteomes" id="UP000197025">
    <property type="component" value="Unassembled WGS sequence"/>
</dbReference>
<dbReference type="Gene3D" id="2.60.40.1190">
    <property type="match status" value="1"/>
</dbReference>
<feature type="domain" description="Carbohydrate-binding module family 96" evidence="4">
    <location>
        <begin position="346"/>
        <end position="468"/>
    </location>
</feature>
<dbReference type="RefSeq" id="WP_088569997.1">
    <property type="nucleotide sequence ID" value="NZ_FYEK01000003.1"/>
</dbReference>
<organism evidence="5 6">
    <name type="scientific">Thermoflexus hugenholtzii JAD2</name>
    <dbReference type="NCBI Taxonomy" id="877466"/>
    <lineage>
        <taxon>Bacteria</taxon>
        <taxon>Bacillati</taxon>
        <taxon>Chloroflexota</taxon>
        <taxon>Thermoflexia</taxon>
        <taxon>Thermoflexales</taxon>
        <taxon>Thermoflexaceae</taxon>
        <taxon>Thermoflexus</taxon>
    </lineage>
</organism>
<dbReference type="SUPFAM" id="SSF49344">
    <property type="entry name" value="CBD9-like"/>
    <property type="match status" value="1"/>
</dbReference>